<dbReference type="RefSeq" id="XP_025518965.1">
    <property type="nucleotide sequence ID" value="XM_025654382.1"/>
</dbReference>
<dbReference type="GeneID" id="37157784"/>
<dbReference type="EMBL" id="KZ825056">
    <property type="protein sequence ID" value="RAH61043.1"/>
    <property type="molecule type" value="Genomic_DNA"/>
</dbReference>
<feature type="compositionally biased region" description="Basic and acidic residues" evidence="1">
    <location>
        <begin position="16"/>
        <end position="55"/>
    </location>
</feature>
<dbReference type="AlphaFoldDB" id="A0A8G1VSQ1"/>
<evidence type="ECO:0000313" key="3">
    <source>
        <dbReference type="Proteomes" id="UP000249526"/>
    </source>
</evidence>
<reference evidence="2 3" key="1">
    <citation type="submission" date="2018-02" db="EMBL/GenBank/DDBJ databases">
        <title>The genomes of Aspergillus section Nigri reveals drivers in fungal speciation.</title>
        <authorList>
            <consortium name="DOE Joint Genome Institute"/>
            <person name="Vesth T.C."/>
            <person name="Nybo J."/>
            <person name="Theobald S."/>
            <person name="Brandl J."/>
            <person name="Frisvad J.C."/>
            <person name="Nielsen K.F."/>
            <person name="Lyhne E.K."/>
            <person name="Kogle M.E."/>
            <person name="Kuo A."/>
            <person name="Riley R."/>
            <person name="Clum A."/>
            <person name="Nolan M."/>
            <person name="Lipzen A."/>
            <person name="Salamov A."/>
            <person name="Henrissat B."/>
            <person name="Wiebenga A."/>
            <person name="De vries R.P."/>
            <person name="Grigoriev I.V."/>
            <person name="Mortensen U.H."/>
            <person name="Andersen M.R."/>
            <person name="Baker S.E."/>
        </authorList>
    </citation>
    <scope>NUCLEOTIDE SEQUENCE [LARGE SCALE GENOMIC DNA]</scope>
    <source>
        <strain evidence="2 3">CBS 112811</strain>
    </source>
</reference>
<feature type="region of interest" description="Disordered" evidence="1">
    <location>
        <begin position="1"/>
        <end position="55"/>
    </location>
</feature>
<evidence type="ECO:0000313" key="2">
    <source>
        <dbReference type="EMBL" id="RAH61043.1"/>
    </source>
</evidence>
<sequence length="78" mass="8786">MGTGEDDSGIGVANRELGRRQRKEAKVRERSKESRGERGEVGDEGAGKGKNREDGRREDRLVWWSVWGEALPKEESTD</sequence>
<evidence type="ECO:0000256" key="1">
    <source>
        <dbReference type="SAM" id="MobiDB-lite"/>
    </source>
</evidence>
<gene>
    <name evidence="2" type="ORF">BO85DRAFT_185664</name>
</gene>
<accession>A0A8G1VSQ1</accession>
<dbReference type="Proteomes" id="UP000249526">
    <property type="component" value="Unassembled WGS sequence"/>
</dbReference>
<proteinExistence type="predicted"/>
<keyword evidence="3" id="KW-1185">Reference proteome</keyword>
<name>A0A8G1VSQ1_9EURO</name>
<organism evidence="2 3">
    <name type="scientific">Aspergillus piperis CBS 112811</name>
    <dbReference type="NCBI Taxonomy" id="1448313"/>
    <lineage>
        <taxon>Eukaryota</taxon>
        <taxon>Fungi</taxon>
        <taxon>Dikarya</taxon>
        <taxon>Ascomycota</taxon>
        <taxon>Pezizomycotina</taxon>
        <taxon>Eurotiomycetes</taxon>
        <taxon>Eurotiomycetidae</taxon>
        <taxon>Eurotiales</taxon>
        <taxon>Aspergillaceae</taxon>
        <taxon>Aspergillus</taxon>
        <taxon>Aspergillus subgen. Circumdati</taxon>
    </lineage>
</organism>
<protein>
    <submittedName>
        <fullName evidence="2">Uncharacterized protein</fullName>
    </submittedName>
</protein>